<dbReference type="Pfam" id="PF11838">
    <property type="entry name" value="ERAP1_C"/>
    <property type="match status" value="2"/>
</dbReference>
<keyword evidence="4 9" id="KW-0479">Metal-binding</keyword>
<dbReference type="FunFam" id="1.10.390.10:FF:000006">
    <property type="entry name" value="Puromycin-sensitive aminopeptidase"/>
    <property type="match status" value="2"/>
</dbReference>
<dbReference type="GO" id="GO:0070006">
    <property type="term" value="F:metalloaminopeptidase activity"/>
    <property type="evidence" value="ECO:0007669"/>
    <property type="project" value="TreeGrafter"/>
</dbReference>
<keyword evidence="15" id="KW-1185">Reference proteome</keyword>
<feature type="domain" description="Peptidase M1 membrane alanine aminopeptidase" evidence="11">
    <location>
        <begin position="1114"/>
        <end position="1333"/>
    </location>
</feature>
<keyword evidence="6 9" id="KW-0862">Zinc</keyword>
<name>A0AAF0J5X2_9BASI</name>
<keyword evidence="3" id="KW-0645">Protease</keyword>
<dbReference type="GO" id="GO:0005615">
    <property type="term" value="C:extracellular space"/>
    <property type="evidence" value="ECO:0007669"/>
    <property type="project" value="TreeGrafter"/>
</dbReference>
<feature type="active site" description="Proton acceptor" evidence="8">
    <location>
        <position position="1185"/>
    </location>
</feature>
<dbReference type="InterPro" id="IPR034016">
    <property type="entry name" value="M1_APN-typ"/>
</dbReference>
<dbReference type="InterPro" id="IPR024571">
    <property type="entry name" value="ERAP1-like_C_dom"/>
</dbReference>
<dbReference type="GO" id="GO:0008270">
    <property type="term" value="F:zinc ion binding"/>
    <property type="evidence" value="ECO:0007669"/>
    <property type="project" value="InterPro"/>
</dbReference>
<feature type="domain" description="ERAP1-like C-terminal" evidence="12">
    <location>
        <begin position="1409"/>
        <end position="1722"/>
    </location>
</feature>
<evidence type="ECO:0000256" key="1">
    <source>
        <dbReference type="ARBA" id="ARBA00010136"/>
    </source>
</evidence>
<dbReference type="Gene3D" id="1.25.50.20">
    <property type="match status" value="2"/>
</dbReference>
<dbReference type="InterPro" id="IPR045357">
    <property type="entry name" value="Aminopeptidase_N-like_N"/>
</dbReference>
<protein>
    <submittedName>
        <fullName evidence="14">Aminopeptidase 2 mitochondrial</fullName>
    </submittedName>
</protein>
<evidence type="ECO:0000256" key="8">
    <source>
        <dbReference type="PIRSR" id="PIRSR634016-1"/>
    </source>
</evidence>
<dbReference type="GO" id="GO:0006508">
    <property type="term" value="P:proteolysis"/>
    <property type="evidence" value="ECO:0007669"/>
    <property type="project" value="UniProtKB-KW"/>
</dbReference>
<dbReference type="SUPFAM" id="SSF55486">
    <property type="entry name" value="Metalloproteases ('zincins'), catalytic domain"/>
    <property type="match status" value="2"/>
</dbReference>
<feature type="domain" description="Aminopeptidase N-like N-terminal" evidence="13">
    <location>
        <begin position="18"/>
        <end position="211"/>
    </location>
</feature>
<keyword evidence="7" id="KW-0482">Metalloprotease</keyword>
<evidence type="ECO:0000256" key="9">
    <source>
        <dbReference type="PIRSR" id="PIRSR634016-3"/>
    </source>
</evidence>
<proteinExistence type="inferred from homology"/>
<comment type="similarity">
    <text evidence="1">Belongs to the peptidase M1 family.</text>
</comment>
<dbReference type="Gene3D" id="1.10.390.10">
    <property type="entry name" value="Neutral Protease Domain 2"/>
    <property type="match status" value="2"/>
</dbReference>
<evidence type="ECO:0000259" key="12">
    <source>
        <dbReference type="Pfam" id="PF11838"/>
    </source>
</evidence>
<dbReference type="GO" id="GO:0043171">
    <property type="term" value="P:peptide catabolic process"/>
    <property type="evidence" value="ECO:0007669"/>
    <property type="project" value="TreeGrafter"/>
</dbReference>
<dbReference type="Gene3D" id="2.60.40.1910">
    <property type="match status" value="2"/>
</dbReference>
<evidence type="ECO:0000256" key="4">
    <source>
        <dbReference type="ARBA" id="ARBA00022723"/>
    </source>
</evidence>
<dbReference type="PANTHER" id="PTHR11533">
    <property type="entry name" value="PROTEASE M1 ZINC METALLOPROTEASE"/>
    <property type="match status" value="1"/>
</dbReference>
<evidence type="ECO:0000256" key="6">
    <source>
        <dbReference type="ARBA" id="ARBA00022833"/>
    </source>
</evidence>
<reference evidence="14" key="1">
    <citation type="submission" date="2023-03" db="EMBL/GenBank/DDBJ databases">
        <title>Mating type loci evolution in Malassezia.</title>
        <authorList>
            <person name="Coelho M.A."/>
        </authorList>
    </citation>
    <scope>NUCLEOTIDE SEQUENCE</scope>
    <source>
        <strain evidence="14">CBS 11721</strain>
    </source>
</reference>
<evidence type="ECO:0000259" key="13">
    <source>
        <dbReference type="Pfam" id="PF17900"/>
    </source>
</evidence>
<feature type="binding site" evidence="9">
    <location>
        <position position="1188"/>
    </location>
    <ligand>
        <name>Zn(2+)</name>
        <dbReference type="ChEBI" id="CHEBI:29105"/>
        <note>catalytic</note>
    </ligand>
</feature>
<dbReference type="PRINTS" id="PR00756">
    <property type="entry name" value="ALADIPTASE"/>
</dbReference>
<evidence type="ECO:0000256" key="2">
    <source>
        <dbReference type="ARBA" id="ARBA00022438"/>
    </source>
</evidence>
<dbReference type="InterPro" id="IPR042097">
    <property type="entry name" value="Aminopeptidase_N-like_N_sf"/>
</dbReference>
<feature type="binding site" evidence="9">
    <location>
        <position position="1184"/>
    </location>
    <ligand>
        <name>Zn(2+)</name>
        <dbReference type="ChEBI" id="CHEBI:29105"/>
        <note>catalytic</note>
    </ligand>
</feature>
<feature type="site" description="Transition state stabilizer" evidence="10">
    <location>
        <position position="1274"/>
    </location>
</feature>
<dbReference type="CDD" id="cd09601">
    <property type="entry name" value="M1_APN-Q_like"/>
    <property type="match status" value="2"/>
</dbReference>
<dbReference type="GO" id="GO:0005737">
    <property type="term" value="C:cytoplasm"/>
    <property type="evidence" value="ECO:0007669"/>
    <property type="project" value="TreeGrafter"/>
</dbReference>
<evidence type="ECO:0000256" key="5">
    <source>
        <dbReference type="ARBA" id="ARBA00022801"/>
    </source>
</evidence>
<sequence>MLEKSTDKPQLYLPSDVVPVHYALILQADLDVLEYRGVVDVTININQNTSRIVLHADQGLRIGAVRVDGRPATAQRDAGSMTLALQAVELSAGSQVHVEIAFSREIDASLMGFFHAAGGQYAFTQFSPIAARRAFPCWDEPALKATFSFKMVHAASIQAIGNMPGVSRRVSHADIDEIMRVHSLPAECPAFATTEWALSEYQETPRMPTYLVGWAIGTFTQHRGTFKSPLTGRRVPLAFNIPEGLSGDADAVLHMQERMLGLLESMFGLEYPLPKLDTLVVTDFGPSAMENWGLIIGRADAFLTGPGTGIGVYMGGVATMGHELAHMWFGNLVSIPFWDSVWLKEALATLVGEIIGLARLYPDWDCKTRCIGNHLNRALELDGRRASHAIEIPLRDASSESIGQVFDAISYSKGASVLRMLAALVGEETFIEGLRQYLSSHLYANASVHDLWSAIGAASGIDVPKIMDNWVLRPGFPVLTVRDLGDGRFNVSQSRFLITGDAAPSEDKTVWHVPLAMRTVTSEGTAVDDSILDSREKVIAPKGLWKLNADTVGVYRVAYPPEHLALLGGAHDALTDADRIGLLGDSVALAQAGYGSTASVLTLANLVKGTQNSSVAAALAAATESVASVWWEAPSNVRVALSRFRIDVFGPDAQRLTLEYPPKEPLDRRALRTAIIAAAAAAGDALTVHELRKRFATLVQGGSVHPDLLQPALSVGIRSGDQAAYDFVKSLYTSGKMRLAALRALCAARDRQLEQTAGLLIDGTIRATDYTTFFSTLADNPQGRRLGWQLLSTHYDLLIRRGASNFVLPRMVAAAVSQLTTRSDEESVRAFFAERDTAAFNASLAQGLEAIREKGADRDTPPQLPRYAVPEHYDITLLSDLEELTFRGVLVASVLVVEPTRVLQLNAASGLDTSAYLITHQGSTYAAPATFDAAHERVTLRLADEARVGDRLQVAVAFAREIDASLVGYYYSTWKHGNAGGNYAVTQFAPTYARRAFPCWDEPALKAELSFSMIHRVHTTALGNMPAEHTHRVSASDIARILRVDELALHGTLPSGSWAITRFERAPRMSSYLFAFANGEFKRLAGSYTSPISGRRVPLGMFTTPEFIDQAAFCLEAKSRVVPEYERVFGIEYPLPKLDTLAVADFGAGAMENWGLIMGRTTTFLYDERAGVAGQRTTATVESHECAHMWFGNITTFVWWDNVWLNEAFASFMGELLILKRVYPDWDNPGRFVVGHLQRALVADAQRATHPIEVPLVGDNVEAAINQVFDSISYSKGASVLRMLAEMITEETFVKGVSLYLRRHLYGNATTEDLWDALAKVSQRDISTIMDAWVKEPGYPVISVCEGADGRVYVRQNRFLATGDVTREEDSTIWHVPLALRSFTSAGQRVDKDIMLDAREHTISEQGLWKLNADAVGVYRVAYPPKQLAELGACAALSDADRVGLIADAFALAQAGNISTASALNLVKGVVGLDSVLVVDAVARGLANVASVWWEAPKDVLAALARLRASIFGARARQVGFEVSPSDSVDMRDTRIAIVGAAAAANDEWTVAHVRALMDKMCYTGSDDHIHADMLAVVLVHGVRLGGAREYETALRIYDEAPSATHRKAAMSALCATQHRELLDRTIELLLTRVKSQDYIHFFAALAENAASRRLLWHVWTANYDHMIGLSKSNFVLPVLALEASRALTSAEDEDDVRRFYEGRDTSDFSMSVTQTLESIRARRLWLARDGREVSDWLRFHS</sequence>
<dbReference type="Gene3D" id="2.60.40.1730">
    <property type="entry name" value="tricorn interacting facor f3 domain"/>
    <property type="match status" value="2"/>
</dbReference>
<dbReference type="Pfam" id="PF01433">
    <property type="entry name" value="Peptidase_M1"/>
    <property type="match status" value="2"/>
</dbReference>
<dbReference type="Proteomes" id="UP001219933">
    <property type="component" value="Chromosome 2"/>
</dbReference>
<organism evidence="14 15">
    <name type="scientific">Malassezia cuniculi</name>
    <dbReference type="NCBI Taxonomy" id="948313"/>
    <lineage>
        <taxon>Eukaryota</taxon>
        <taxon>Fungi</taxon>
        <taxon>Dikarya</taxon>
        <taxon>Basidiomycota</taxon>
        <taxon>Ustilaginomycotina</taxon>
        <taxon>Malasseziomycetes</taxon>
        <taxon>Malasseziales</taxon>
        <taxon>Malasseziaceae</taxon>
        <taxon>Malassezia</taxon>
    </lineage>
</organism>
<dbReference type="PANTHER" id="PTHR11533:SF174">
    <property type="entry name" value="PUROMYCIN-SENSITIVE AMINOPEPTIDASE-RELATED"/>
    <property type="match status" value="1"/>
</dbReference>
<feature type="domain" description="Aminopeptidase N-like N-terminal" evidence="13">
    <location>
        <begin position="869"/>
        <end position="1033"/>
    </location>
</feature>
<dbReference type="Pfam" id="PF17900">
    <property type="entry name" value="Peptidase_M1_N"/>
    <property type="match status" value="2"/>
</dbReference>
<dbReference type="InterPro" id="IPR027268">
    <property type="entry name" value="Peptidase_M4/M1_CTD_sf"/>
</dbReference>
<evidence type="ECO:0000259" key="11">
    <source>
        <dbReference type="Pfam" id="PF01433"/>
    </source>
</evidence>
<feature type="binding site" evidence="9">
    <location>
        <position position="1207"/>
    </location>
    <ligand>
        <name>Zn(2+)</name>
        <dbReference type="ChEBI" id="CHEBI:29105"/>
        <note>catalytic</note>
    </ligand>
</feature>
<evidence type="ECO:0000256" key="10">
    <source>
        <dbReference type="PIRSR" id="PIRSR634016-4"/>
    </source>
</evidence>
<keyword evidence="2 14" id="KW-0031">Aminopeptidase</keyword>
<evidence type="ECO:0000256" key="7">
    <source>
        <dbReference type="ARBA" id="ARBA00023049"/>
    </source>
</evidence>
<gene>
    <name evidence="14" type="primary">APE2_1</name>
    <name evidence="14" type="ORF">MCUN1_001504</name>
</gene>
<dbReference type="EMBL" id="CP119878">
    <property type="protein sequence ID" value="WFD34663.1"/>
    <property type="molecule type" value="Genomic_DNA"/>
</dbReference>
<dbReference type="InterPro" id="IPR014782">
    <property type="entry name" value="Peptidase_M1_dom"/>
</dbReference>
<accession>A0AAF0J5X2</accession>
<dbReference type="GO" id="GO:0016020">
    <property type="term" value="C:membrane"/>
    <property type="evidence" value="ECO:0007669"/>
    <property type="project" value="TreeGrafter"/>
</dbReference>
<feature type="domain" description="ERAP1-like C-terminal" evidence="12">
    <location>
        <begin position="545"/>
        <end position="852"/>
    </location>
</feature>
<dbReference type="InterPro" id="IPR001930">
    <property type="entry name" value="Peptidase_M1"/>
</dbReference>
<comment type="cofactor">
    <cofactor evidence="9">
        <name>Zn(2+)</name>
        <dbReference type="ChEBI" id="CHEBI:29105"/>
    </cofactor>
    <text evidence="9">Binds 1 zinc ion per subunit.</text>
</comment>
<dbReference type="GO" id="GO:0042277">
    <property type="term" value="F:peptide binding"/>
    <property type="evidence" value="ECO:0007669"/>
    <property type="project" value="TreeGrafter"/>
</dbReference>
<evidence type="ECO:0000256" key="3">
    <source>
        <dbReference type="ARBA" id="ARBA00022670"/>
    </source>
</evidence>
<dbReference type="InterPro" id="IPR050344">
    <property type="entry name" value="Peptidase_M1_aminopeptidases"/>
</dbReference>
<feature type="domain" description="Peptidase M1 membrane alanine aminopeptidase" evidence="11">
    <location>
        <begin position="253"/>
        <end position="470"/>
    </location>
</feature>
<dbReference type="SUPFAM" id="SSF63737">
    <property type="entry name" value="Leukotriene A4 hydrolase N-terminal domain"/>
    <property type="match status" value="2"/>
</dbReference>
<evidence type="ECO:0000313" key="15">
    <source>
        <dbReference type="Proteomes" id="UP001219933"/>
    </source>
</evidence>
<evidence type="ECO:0000313" key="14">
    <source>
        <dbReference type="EMBL" id="WFD34663.1"/>
    </source>
</evidence>
<keyword evidence="5" id="KW-0378">Hydrolase</keyword>